<dbReference type="InterPro" id="IPR011109">
    <property type="entry name" value="DNA_bind_recombinase_dom"/>
</dbReference>
<protein>
    <submittedName>
        <fullName evidence="3">Recombinase</fullName>
    </submittedName>
</protein>
<dbReference type="Proteomes" id="UP000191897">
    <property type="component" value="Unassembled WGS sequence"/>
</dbReference>
<dbReference type="FunFam" id="3.40.50.1390:FF:000008">
    <property type="entry name" value="DNA recombinase"/>
    <property type="match status" value="1"/>
</dbReference>
<dbReference type="AlphaFoldDB" id="A0A1S7Q3U5"/>
<dbReference type="SMART" id="SM00857">
    <property type="entry name" value="Resolvase"/>
    <property type="match status" value="1"/>
</dbReference>
<feature type="domain" description="Recombinase" evidence="2">
    <location>
        <begin position="195"/>
        <end position="319"/>
    </location>
</feature>
<accession>A0A1S7Q3U5</accession>
<dbReference type="InterPro" id="IPR006119">
    <property type="entry name" value="Resolv_N"/>
</dbReference>
<gene>
    <name evidence="3" type="ORF">AGR4C_Cc50388</name>
</gene>
<reference evidence="3 4" key="1">
    <citation type="submission" date="2016-01" db="EMBL/GenBank/DDBJ databases">
        <authorList>
            <person name="Oliw E.H."/>
        </authorList>
    </citation>
    <scope>NUCLEOTIDE SEQUENCE [LARGE SCALE GENOMIC DNA]</scope>
    <source>
        <strain evidence="3 4">Kerr 14</strain>
    </source>
</reference>
<dbReference type="GO" id="GO:0000150">
    <property type="term" value="F:DNA strand exchange activity"/>
    <property type="evidence" value="ECO:0007669"/>
    <property type="project" value="InterPro"/>
</dbReference>
<dbReference type="Pfam" id="PF07508">
    <property type="entry name" value="Recombinase"/>
    <property type="match status" value="1"/>
</dbReference>
<sequence>MTKPKNQNNENGKVRAAQYVRMSTDHQKYSTQNQADVIQKYADDNDIEIVKTYEDSGKSGLNLDGRDALQQLIDDVETGKAEYSLILVYDVSRWGRFQNADESAYLEYLCTRNGIGVEYCAEQFANDGSLTATIIKNMKRAMAGEYSRDLSRKVFEGQKRLILLGYRQGGMAGFGLRRQLIDEKGDWKTCLAIGERKSLQTDRVILVPGPGEEVAIIRRMYDLFVVRGLNEGEIANILNRDHIVTDLGRPWTRGTVHQVLTNEKYLGNNVFNRISFKLKRNRVKNAPDDIIRAIRAFEPIIDAERFEKAAKIIAGRSTRLSNDEMLRQLADLLARTGRLSALIIDECGDMASSSAYGNRFGSLIQAYELVGYTPERDYSYVRINQYLRTLYPGIINGIVCAIREGGGDIRQDPQTDLLHVNEEMTVSLVISRCDETASGNARWRIRFDAGLDPDLTIAIRMAPGNQTIQDYYLLPRLGLAARHLKMSENNGLDLDAYRSETLERFFSLTARVPIRRAA</sequence>
<dbReference type="GO" id="GO:0003677">
    <property type="term" value="F:DNA binding"/>
    <property type="evidence" value="ECO:0007669"/>
    <property type="project" value="InterPro"/>
</dbReference>
<dbReference type="PANTHER" id="PTHR30461">
    <property type="entry name" value="DNA-INVERTASE FROM LAMBDOID PROPHAGE"/>
    <property type="match status" value="1"/>
</dbReference>
<name>A0A1S7Q3U5_AGRTU</name>
<dbReference type="PROSITE" id="PS51736">
    <property type="entry name" value="RECOMBINASES_3"/>
    <property type="match status" value="1"/>
</dbReference>
<evidence type="ECO:0000313" key="3">
    <source>
        <dbReference type="EMBL" id="CUX30635.1"/>
    </source>
</evidence>
<dbReference type="InterPro" id="IPR038109">
    <property type="entry name" value="DNA_bind_recomb_sf"/>
</dbReference>
<evidence type="ECO:0000259" key="2">
    <source>
        <dbReference type="PROSITE" id="PS51737"/>
    </source>
</evidence>
<organism evidence="3 4">
    <name type="scientific">Agrobacterium tumefaciens str. Kerr 14</name>
    <dbReference type="NCBI Taxonomy" id="1183424"/>
    <lineage>
        <taxon>Bacteria</taxon>
        <taxon>Pseudomonadati</taxon>
        <taxon>Pseudomonadota</taxon>
        <taxon>Alphaproteobacteria</taxon>
        <taxon>Hyphomicrobiales</taxon>
        <taxon>Rhizobiaceae</taxon>
        <taxon>Rhizobium/Agrobacterium group</taxon>
        <taxon>Agrobacterium</taxon>
        <taxon>Agrobacterium tumefaciens complex</taxon>
    </lineage>
</organism>
<dbReference type="RefSeq" id="WP_080865963.1">
    <property type="nucleotide sequence ID" value="NZ_LT009730.1"/>
</dbReference>
<proteinExistence type="predicted"/>
<evidence type="ECO:0000313" key="4">
    <source>
        <dbReference type="Proteomes" id="UP000191897"/>
    </source>
</evidence>
<dbReference type="Pfam" id="PF00239">
    <property type="entry name" value="Resolvase"/>
    <property type="match status" value="1"/>
</dbReference>
<dbReference type="PROSITE" id="PS51737">
    <property type="entry name" value="RECOMBINASE_DNA_BIND"/>
    <property type="match status" value="1"/>
</dbReference>
<feature type="domain" description="Resolvase/invertase-type recombinase catalytic" evidence="1">
    <location>
        <begin position="15"/>
        <end position="169"/>
    </location>
</feature>
<dbReference type="Gene3D" id="3.90.1750.20">
    <property type="entry name" value="Putative Large Serine Recombinase, Chain B, Domain 2"/>
    <property type="match status" value="1"/>
</dbReference>
<dbReference type="InterPro" id="IPR036162">
    <property type="entry name" value="Resolvase-like_N_sf"/>
</dbReference>
<dbReference type="InterPro" id="IPR050639">
    <property type="entry name" value="SSR_resolvase"/>
</dbReference>
<dbReference type="Gene3D" id="3.40.50.1390">
    <property type="entry name" value="Resolvase, N-terminal catalytic domain"/>
    <property type="match status" value="1"/>
</dbReference>
<dbReference type="SUPFAM" id="SSF53041">
    <property type="entry name" value="Resolvase-like"/>
    <property type="match status" value="1"/>
</dbReference>
<dbReference type="EMBL" id="FBWC01000014">
    <property type="protein sequence ID" value="CUX30635.1"/>
    <property type="molecule type" value="Genomic_DNA"/>
</dbReference>
<dbReference type="CDD" id="cd00338">
    <property type="entry name" value="Ser_Recombinase"/>
    <property type="match status" value="1"/>
</dbReference>
<evidence type="ECO:0000259" key="1">
    <source>
        <dbReference type="PROSITE" id="PS51736"/>
    </source>
</evidence>
<dbReference type="PANTHER" id="PTHR30461:SF23">
    <property type="entry name" value="DNA RECOMBINASE-RELATED"/>
    <property type="match status" value="1"/>
</dbReference>